<keyword evidence="3" id="KW-0804">Transcription</keyword>
<keyword evidence="2" id="KW-0238">DNA-binding</keyword>
<dbReference type="InterPro" id="IPR008920">
    <property type="entry name" value="TF_FadR/GntR_C"/>
</dbReference>
<keyword evidence="6" id="KW-1185">Reference proteome</keyword>
<proteinExistence type="predicted"/>
<protein>
    <submittedName>
        <fullName evidence="5">GntR family transcriptional regulator</fullName>
    </submittedName>
</protein>
<evidence type="ECO:0000313" key="6">
    <source>
        <dbReference type="Proteomes" id="UP001218412"/>
    </source>
</evidence>
<organism evidence="5 6">
    <name type="scientific">Paracoccus stylophorae</name>
    <dbReference type="NCBI Taxonomy" id="659350"/>
    <lineage>
        <taxon>Bacteria</taxon>
        <taxon>Pseudomonadati</taxon>
        <taxon>Pseudomonadota</taxon>
        <taxon>Alphaproteobacteria</taxon>
        <taxon>Rhodobacterales</taxon>
        <taxon>Paracoccaceae</taxon>
        <taxon>Paracoccus</taxon>
    </lineage>
</organism>
<dbReference type="RefSeq" id="WP_272858761.1">
    <property type="nucleotide sequence ID" value="NZ_CP067134.1"/>
</dbReference>
<dbReference type="EMBL" id="CP067134">
    <property type="protein sequence ID" value="WCR10690.1"/>
    <property type="molecule type" value="Genomic_DNA"/>
</dbReference>
<name>A0ABY7SV19_9RHOB</name>
<dbReference type="Proteomes" id="UP001218412">
    <property type="component" value="Chromosome"/>
</dbReference>
<gene>
    <name evidence="5" type="ORF">JHW45_16905</name>
</gene>
<dbReference type="InterPro" id="IPR036390">
    <property type="entry name" value="WH_DNA-bd_sf"/>
</dbReference>
<sequence>MASAADEISEMLETEIVEGVLPPGTRLEEPALAERFGVSRTPVREALQRLSASGLVELKPRRGTQVLNPSIGRIVEMFEVMAELEAVCARLCARRGGPALFSNLRLWMDRCAAAARAGDASAYYAANKGFHSAIYAGSQNLFLAEQAELLHLRLTPFRRQQLRLPRRMTQSLAEHARIVTAIEDGDAAAAEEAQRAHILIQGERFTDFLALHGGARV</sequence>
<dbReference type="Pfam" id="PF07729">
    <property type="entry name" value="FCD"/>
    <property type="match status" value="1"/>
</dbReference>
<dbReference type="PRINTS" id="PR00035">
    <property type="entry name" value="HTHGNTR"/>
</dbReference>
<dbReference type="InterPro" id="IPR036388">
    <property type="entry name" value="WH-like_DNA-bd_sf"/>
</dbReference>
<dbReference type="SUPFAM" id="SSF46785">
    <property type="entry name" value="Winged helix' DNA-binding domain"/>
    <property type="match status" value="1"/>
</dbReference>
<accession>A0ABY7SV19</accession>
<keyword evidence="1" id="KW-0805">Transcription regulation</keyword>
<dbReference type="PANTHER" id="PTHR43537:SF49">
    <property type="entry name" value="TRANSCRIPTIONAL REGULATORY PROTEIN"/>
    <property type="match status" value="1"/>
</dbReference>
<dbReference type="SMART" id="SM00345">
    <property type="entry name" value="HTH_GNTR"/>
    <property type="match status" value="1"/>
</dbReference>
<dbReference type="Gene3D" id="1.10.10.10">
    <property type="entry name" value="Winged helix-like DNA-binding domain superfamily/Winged helix DNA-binding domain"/>
    <property type="match status" value="1"/>
</dbReference>
<evidence type="ECO:0000259" key="4">
    <source>
        <dbReference type="PROSITE" id="PS50949"/>
    </source>
</evidence>
<feature type="domain" description="HTH gntR-type" evidence="4">
    <location>
        <begin position="2"/>
        <end position="69"/>
    </location>
</feature>
<dbReference type="PROSITE" id="PS50949">
    <property type="entry name" value="HTH_GNTR"/>
    <property type="match status" value="1"/>
</dbReference>
<evidence type="ECO:0000313" key="5">
    <source>
        <dbReference type="EMBL" id="WCR10690.1"/>
    </source>
</evidence>
<evidence type="ECO:0000256" key="2">
    <source>
        <dbReference type="ARBA" id="ARBA00023125"/>
    </source>
</evidence>
<dbReference type="InterPro" id="IPR000524">
    <property type="entry name" value="Tscrpt_reg_HTH_GntR"/>
</dbReference>
<dbReference type="SUPFAM" id="SSF48008">
    <property type="entry name" value="GntR ligand-binding domain-like"/>
    <property type="match status" value="1"/>
</dbReference>
<dbReference type="Gene3D" id="1.20.120.530">
    <property type="entry name" value="GntR ligand-binding domain-like"/>
    <property type="match status" value="1"/>
</dbReference>
<dbReference type="Pfam" id="PF00392">
    <property type="entry name" value="GntR"/>
    <property type="match status" value="1"/>
</dbReference>
<dbReference type="CDD" id="cd07377">
    <property type="entry name" value="WHTH_GntR"/>
    <property type="match status" value="1"/>
</dbReference>
<dbReference type="PANTHER" id="PTHR43537">
    <property type="entry name" value="TRANSCRIPTIONAL REGULATOR, GNTR FAMILY"/>
    <property type="match status" value="1"/>
</dbReference>
<reference evidence="5 6" key="1">
    <citation type="submission" date="2021-01" db="EMBL/GenBank/DDBJ databases">
        <title>Biogeographic distribution of Paracoccus.</title>
        <authorList>
            <person name="Hollensteiner J."/>
            <person name="Leineberger J."/>
            <person name="Brinkhoff T."/>
            <person name="Daniel R."/>
        </authorList>
    </citation>
    <scope>NUCLEOTIDE SEQUENCE [LARGE SCALE GENOMIC DNA]</scope>
    <source>
        <strain evidence="5 6">LMG25392</strain>
    </source>
</reference>
<dbReference type="SMART" id="SM00895">
    <property type="entry name" value="FCD"/>
    <property type="match status" value="1"/>
</dbReference>
<dbReference type="InterPro" id="IPR011711">
    <property type="entry name" value="GntR_C"/>
</dbReference>
<evidence type="ECO:0000256" key="3">
    <source>
        <dbReference type="ARBA" id="ARBA00023163"/>
    </source>
</evidence>
<evidence type="ECO:0000256" key="1">
    <source>
        <dbReference type="ARBA" id="ARBA00023015"/>
    </source>
</evidence>